<feature type="transmembrane region" description="Helical" evidence="7">
    <location>
        <begin position="92"/>
        <end position="111"/>
    </location>
</feature>
<dbReference type="PANTHER" id="PTHR30561:SF9">
    <property type="entry name" value="4-AMINO-4-DEOXY-L-ARABINOSE-PHOSPHOUNDECAPRENOL FLIPPASE SUBUNIT ARNF-RELATED"/>
    <property type="match status" value="1"/>
</dbReference>
<dbReference type="Gene3D" id="1.10.3730.20">
    <property type="match status" value="1"/>
</dbReference>
<feature type="compositionally biased region" description="Low complexity" evidence="6">
    <location>
        <begin position="16"/>
        <end position="32"/>
    </location>
</feature>
<feature type="region of interest" description="Disordered" evidence="6">
    <location>
        <begin position="1"/>
        <end position="32"/>
    </location>
</feature>
<organism evidence="8 9">
    <name type="scientific">Streptomyces brevispora</name>
    <dbReference type="NCBI Taxonomy" id="887462"/>
    <lineage>
        <taxon>Bacteria</taxon>
        <taxon>Bacillati</taxon>
        <taxon>Actinomycetota</taxon>
        <taxon>Actinomycetes</taxon>
        <taxon>Kitasatosporales</taxon>
        <taxon>Streptomycetaceae</taxon>
        <taxon>Streptomyces</taxon>
    </lineage>
</organism>
<dbReference type="AlphaFoldDB" id="A0A561UVV2"/>
<protein>
    <submittedName>
        <fullName evidence="8">Undecaprenyl phosphate-alpha-L-ara4N flippase subunit ArnE</fullName>
    </submittedName>
</protein>
<gene>
    <name evidence="8" type="ORF">FHX80_111905</name>
</gene>
<dbReference type="GO" id="GO:0022857">
    <property type="term" value="F:transmembrane transporter activity"/>
    <property type="evidence" value="ECO:0007669"/>
    <property type="project" value="InterPro"/>
</dbReference>
<sequence length="166" mass="16909">MYRTSSTDSTSLPAGSASEATAHEPTAAPASGTPAAAVRSQVLTLPSLMLLLFAVFSSAGGQIMLKHGMKGAAATAGEHGGSVALRAATSPWVVIGLVIFAVSAVAWMSTLAKVPLSIAYPFNALGYLLIVLAGATVLHERTSMWTWGGSLLVVVGLVTVMAGQQR</sequence>
<evidence type="ECO:0000256" key="1">
    <source>
        <dbReference type="ARBA" id="ARBA00004651"/>
    </source>
</evidence>
<evidence type="ECO:0000256" key="6">
    <source>
        <dbReference type="SAM" id="MobiDB-lite"/>
    </source>
</evidence>
<keyword evidence="2" id="KW-1003">Cell membrane</keyword>
<evidence type="ECO:0000256" key="4">
    <source>
        <dbReference type="ARBA" id="ARBA00022989"/>
    </source>
</evidence>
<dbReference type="EMBL" id="VIWW01000001">
    <property type="protein sequence ID" value="TWG03477.1"/>
    <property type="molecule type" value="Genomic_DNA"/>
</dbReference>
<name>A0A561UVV2_9ACTN</name>
<evidence type="ECO:0000313" key="8">
    <source>
        <dbReference type="EMBL" id="TWG03477.1"/>
    </source>
</evidence>
<evidence type="ECO:0000256" key="7">
    <source>
        <dbReference type="SAM" id="Phobius"/>
    </source>
</evidence>
<dbReference type="InterPro" id="IPR000390">
    <property type="entry name" value="Small_drug/metabolite_transptr"/>
</dbReference>
<feature type="transmembrane region" description="Helical" evidence="7">
    <location>
        <begin position="144"/>
        <end position="163"/>
    </location>
</feature>
<dbReference type="GO" id="GO:0005886">
    <property type="term" value="C:plasma membrane"/>
    <property type="evidence" value="ECO:0007669"/>
    <property type="project" value="UniProtKB-SubCell"/>
</dbReference>
<evidence type="ECO:0000313" key="9">
    <source>
        <dbReference type="Proteomes" id="UP000318186"/>
    </source>
</evidence>
<comment type="subcellular location">
    <subcellularLocation>
        <location evidence="1">Cell membrane</location>
        <topology evidence="1">Multi-pass membrane protein</topology>
    </subcellularLocation>
</comment>
<dbReference type="PANTHER" id="PTHR30561">
    <property type="entry name" value="SMR FAMILY PROTON-DEPENDENT DRUG EFFLUX TRANSPORTER SUGE"/>
    <property type="match status" value="1"/>
</dbReference>
<feature type="compositionally biased region" description="Polar residues" evidence="6">
    <location>
        <begin position="1"/>
        <end position="13"/>
    </location>
</feature>
<feature type="transmembrane region" description="Helical" evidence="7">
    <location>
        <begin position="118"/>
        <end position="138"/>
    </location>
</feature>
<dbReference type="SUPFAM" id="SSF103481">
    <property type="entry name" value="Multidrug resistance efflux transporter EmrE"/>
    <property type="match status" value="1"/>
</dbReference>
<feature type="transmembrane region" description="Helical" evidence="7">
    <location>
        <begin position="48"/>
        <end position="65"/>
    </location>
</feature>
<evidence type="ECO:0000256" key="2">
    <source>
        <dbReference type="ARBA" id="ARBA00022475"/>
    </source>
</evidence>
<evidence type="ECO:0000256" key="5">
    <source>
        <dbReference type="ARBA" id="ARBA00023136"/>
    </source>
</evidence>
<accession>A0A561UVV2</accession>
<evidence type="ECO:0000256" key="3">
    <source>
        <dbReference type="ARBA" id="ARBA00022692"/>
    </source>
</evidence>
<proteinExistence type="predicted"/>
<comment type="caution">
    <text evidence="8">The sequence shown here is derived from an EMBL/GenBank/DDBJ whole genome shotgun (WGS) entry which is preliminary data.</text>
</comment>
<reference evidence="8 9" key="1">
    <citation type="submission" date="2019-06" db="EMBL/GenBank/DDBJ databases">
        <title>Sequencing the genomes of 1000 actinobacteria strains.</title>
        <authorList>
            <person name="Klenk H.-P."/>
        </authorList>
    </citation>
    <scope>NUCLEOTIDE SEQUENCE [LARGE SCALE GENOMIC DNA]</scope>
    <source>
        <strain evidence="8 9">DSM 42059</strain>
    </source>
</reference>
<dbReference type="InterPro" id="IPR037185">
    <property type="entry name" value="EmrE-like"/>
</dbReference>
<keyword evidence="5 7" id="KW-0472">Membrane</keyword>
<keyword evidence="4 7" id="KW-1133">Transmembrane helix</keyword>
<dbReference type="Proteomes" id="UP000318186">
    <property type="component" value="Unassembled WGS sequence"/>
</dbReference>
<keyword evidence="3 7" id="KW-0812">Transmembrane</keyword>